<dbReference type="CDD" id="cd05380">
    <property type="entry name" value="CAP_euk"/>
    <property type="match status" value="2"/>
</dbReference>
<dbReference type="EMBL" id="JAVFWL010000005">
    <property type="protein sequence ID" value="KAK6754684.1"/>
    <property type="molecule type" value="Genomic_DNA"/>
</dbReference>
<dbReference type="PANTHER" id="PTHR10334">
    <property type="entry name" value="CYSTEINE-RICH SECRETORY PROTEIN-RELATED"/>
    <property type="match status" value="1"/>
</dbReference>
<protein>
    <recommendedName>
        <fullName evidence="3">SCP domain-containing protein</fullName>
    </recommendedName>
</protein>
<dbReference type="InterPro" id="IPR014044">
    <property type="entry name" value="CAP_dom"/>
</dbReference>
<evidence type="ECO:0000313" key="5">
    <source>
        <dbReference type="Proteomes" id="UP001303046"/>
    </source>
</evidence>
<dbReference type="InterPro" id="IPR035940">
    <property type="entry name" value="CAP_sf"/>
</dbReference>
<dbReference type="InterPro" id="IPR001283">
    <property type="entry name" value="CRISP-related"/>
</dbReference>
<name>A0ABR1DW73_NECAM</name>
<feature type="chain" id="PRO_5045908465" description="SCP domain-containing protein" evidence="2">
    <location>
        <begin position="20"/>
        <end position="548"/>
    </location>
</feature>
<gene>
    <name evidence="4" type="primary">Necator_chrV.g18376</name>
    <name evidence="4" type="ORF">RB195_013585</name>
</gene>
<comment type="caution">
    <text evidence="4">The sequence shown here is derived from an EMBL/GenBank/DDBJ whole genome shotgun (WGS) entry which is preliminary data.</text>
</comment>
<dbReference type="Pfam" id="PF00188">
    <property type="entry name" value="CAP"/>
    <property type="match status" value="2"/>
</dbReference>
<dbReference type="Gene3D" id="3.40.33.10">
    <property type="entry name" value="CAP"/>
    <property type="match status" value="2"/>
</dbReference>
<feature type="signal peptide" evidence="2">
    <location>
        <begin position="1"/>
        <end position="19"/>
    </location>
</feature>
<evidence type="ECO:0000256" key="1">
    <source>
        <dbReference type="SAM" id="MobiDB-lite"/>
    </source>
</evidence>
<feature type="domain" description="SCP" evidence="3">
    <location>
        <begin position="318"/>
        <end position="473"/>
    </location>
</feature>
<dbReference type="SMART" id="SM00198">
    <property type="entry name" value="SCP"/>
    <property type="match status" value="1"/>
</dbReference>
<dbReference type="SUPFAM" id="SSF55797">
    <property type="entry name" value="PR-1-like"/>
    <property type="match status" value="2"/>
</dbReference>
<organism evidence="4 5">
    <name type="scientific">Necator americanus</name>
    <name type="common">Human hookworm</name>
    <dbReference type="NCBI Taxonomy" id="51031"/>
    <lineage>
        <taxon>Eukaryota</taxon>
        <taxon>Metazoa</taxon>
        <taxon>Ecdysozoa</taxon>
        <taxon>Nematoda</taxon>
        <taxon>Chromadorea</taxon>
        <taxon>Rhabditida</taxon>
        <taxon>Rhabditina</taxon>
        <taxon>Rhabditomorpha</taxon>
        <taxon>Strongyloidea</taxon>
        <taxon>Ancylostomatidae</taxon>
        <taxon>Bunostominae</taxon>
        <taxon>Necator</taxon>
    </lineage>
</organism>
<sequence length="548" mass="59600">MHLCTGLLVASTAFLVVAATEFQCWNFKSNDDLRAKFYDTINSVRTKLARGNQPVNTSERCPEGKEMYRLSYDCALELEAQELVEKCTESVTAPGEKGLIIHNVTLTTCDPASIFPKTIRSWFNVIEPEQKPSCTKYTDEKLKDYATMAYAKATKMGCAQKNCAGTLYMACLTDQAPKKGDTLYAEGAACSNAKGCTTYAGSKCSNNLCVAGYIDPTATTTAAPDTTTTAPDTTTTAPDTTTTAPDTTTTAPDTTTTAPDTTTTAPDTTTAAPDTTTAAPDTTTAAVRTTTVAPTTTTPTQVGPNTMCSGNIGISNDDERNAFLSKHNELRSNLARGLVKNGKTNSYARRASKMNKLKYDCSAEKIAYNWASKCIDKQSPKEQRPGLVENRYVFNNMNINNPPLRASNRWFNEITTVGVVQDNGSNYFTFSLGITHFAKMAWDSATKMGCAVYKCSTYLHAVCEYDSPVKDNAQIYKMGPPCHRCPSGGEIEPPIDRADTAQPLADCATPPQGRRQSHANETVQRRERQQLEPGCELQRWLVPAKVPP</sequence>
<evidence type="ECO:0000313" key="4">
    <source>
        <dbReference type="EMBL" id="KAK6754684.1"/>
    </source>
</evidence>
<dbReference type="Proteomes" id="UP001303046">
    <property type="component" value="Unassembled WGS sequence"/>
</dbReference>
<accession>A0ABR1DW73</accession>
<proteinExistence type="predicted"/>
<reference evidence="4 5" key="1">
    <citation type="submission" date="2023-08" db="EMBL/GenBank/DDBJ databases">
        <title>A Necator americanus chromosomal reference genome.</title>
        <authorList>
            <person name="Ilik V."/>
            <person name="Petrzelkova K.J."/>
            <person name="Pardy F."/>
            <person name="Fuh T."/>
            <person name="Niatou-Singa F.S."/>
            <person name="Gouil Q."/>
            <person name="Baker L."/>
            <person name="Ritchie M.E."/>
            <person name="Jex A.R."/>
            <person name="Gazzola D."/>
            <person name="Li H."/>
            <person name="Toshio Fujiwara R."/>
            <person name="Zhan B."/>
            <person name="Aroian R.V."/>
            <person name="Pafco B."/>
            <person name="Schwarz E.M."/>
        </authorList>
    </citation>
    <scope>NUCLEOTIDE SEQUENCE [LARGE SCALE GENOMIC DNA]</scope>
    <source>
        <strain evidence="4 5">Aroian</strain>
        <tissue evidence="4">Whole animal</tissue>
    </source>
</reference>
<evidence type="ECO:0000256" key="2">
    <source>
        <dbReference type="SAM" id="SignalP"/>
    </source>
</evidence>
<feature type="region of interest" description="Disordered" evidence="1">
    <location>
        <begin position="496"/>
        <end position="531"/>
    </location>
</feature>
<feature type="region of interest" description="Disordered" evidence="1">
    <location>
        <begin position="220"/>
        <end position="283"/>
    </location>
</feature>
<keyword evidence="2" id="KW-0732">Signal</keyword>
<keyword evidence="5" id="KW-1185">Reference proteome</keyword>
<evidence type="ECO:0000259" key="3">
    <source>
        <dbReference type="SMART" id="SM00198"/>
    </source>
</evidence>